<proteinExistence type="predicted"/>
<reference evidence="1" key="1">
    <citation type="submission" date="2021-04" db="EMBL/GenBank/DDBJ databases">
        <title>Isolation and polyphasic classification of algal microorganism.</title>
        <authorList>
            <person name="Wang S."/>
        </authorList>
    </citation>
    <scope>NUCLEOTIDE SEQUENCE</scope>
    <source>
        <strain evidence="1">720a</strain>
    </source>
</reference>
<evidence type="ECO:0000313" key="2">
    <source>
        <dbReference type="Proteomes" id="UP000675284"/>
    </source>
</evidence>
<keyword evidence="2" id="KW-1185">Reference proteome</keyword>
<dbReference type="RefSeq" id="WP_026680495.1">
    <property type="nucleotide sequence ID" value="NZ_BAAACY010000142.1"/>
</dbReference>
<sequence>MISCMILHHLTITSLTKCKILRFIFKDHDFEIEVRGNNTVMVFVYNAEKMEIWQAAIAFETTNIIVGYGFAKEKSEARIQAEQMIITWLSFVEEKELHPQLYY</sequence>
<dbReference type="EMBL" id="JAGSOT010000008">
    <property type="protein sequence ID" value="MBR7795256.1"/>
    <property type="molecule type" value="Genomic_DNA"/>
</dbReference>
<organism evidence="1 2">
    <name type="scientific">Virgibacillus salarius</name>
    <dbReference type="NCBI Taxonomy" id="447199"/>
    <lineage>
        <taxon>Bacteria</taxon>
        <taxon>Bacillati</taxon>
        <taxon>Bacillota</taxon>
        <taxon>Bacilli</taxon>
        <taxon>Bacillales</taxon>
        <taxon>Bacillaceae</taxon>
        <taxon>Virgibacillus</taxon>
    </lineage>
</organism>
<comment type="caution">
    <text evidence="1">The sequence shown here is derived from an EMBL/GenBank/DDBJ whole genome shotgun (WGS) entry which is preliminary data.</text>
</comment>
<protein>
    <submittedName>
        <fullName evidence="1">Uncharacterized protein</fullName>
    </submittedName>
</protein>
<gene>
    <name evidence="1" type="ORF">KCX74_04260</name>
</gene>
<evidence type="ECO:0000313" key="1">
    <source>
        <dbReference type="EMBL" id="MBR7795256.1"/>
    </source>
</evidence>
<dbReference type="AlphaFoldDB" id="A0A941IAD9"/>
<dbReference type="Proteomes" id="UP000675284">
    <property type="component" value="Unassembled WGS sequence"/>
</dbReference>
<accession>A0A941IAD9</accession>
<name>A0A941IAD9_9BACI</name>